<feature type="transmembrane region" description="Helical" evidence="6">
    <location>
        <begin position="49"/>
        <end position="68"/>
    </location>
</feature>
<feature type="transmembrane region" description="Helical" evidence="6">
    <location>
        <begin position="458"/>
        <end position="478"/>
    </location>
</feature>
<dbReference type="PANTHER" id="PTHR30250:SF11">
    <property type="entry name" value="O-ANTIGEN TRANSPORTER-RELATED"/>
    <property type="match status" value="1"/>
</dbReference>
<evidence type="ECO:0000256" key="5">
    <source>
        <dbReference type="ARBA" id="ARBA00023136"/>
    </source>
</evidence>
<keyword evidence="5 6" id="KW-0472">Membrane</keyword>
<feature type="transmembrane region" description="Helical" evidence="6">
    <location>
        <begin position="115"/>
        <end position="137"/>
    </location>
</feature>
<feature type="transmembrane region" description="Helical" evidence="6">
    <location>
        <begin position="80"/>
        <end position="103"/>
    </location>
</feature>
<keyword evidence="3 6" id="KW-0812">Transmembrane</keyword>
<name>A0A344TFD0_9BACT</name>
<feature type="transmembrane region" description="Helical" evidence="6">
    <location>
        <begin position="255"/>
        <end position="272"/>
    </location>
</feature>
<feature type="transmembrane region" description="Helical" evidence="6">
    <location>
        <begin position="341"/>
        <end position="359"/>
    </location>
</feature>
<proteinExistence type="predicted"/>
<feature type="transmembrane region" description="Helical" evidence="6">
    <location>
        <begin position="157"/>
        <end position="175"/>
    </location>
</feature>
<dbReference type="PANTHER" id="PTHR30250">
    <property type="entry name" value="PST FAMILY PREDICTED COLANIC ACID TRANSPORTER"/>
    <property type="match status" value="1"/>
</dbReference>
<feature type="transmembrane region" description="Helical" evidence="6">
    <location>
        <begin position="223"/>
        <end position="243"/>
    </location>
</feature>
<evidence type="ECO:0000313" key="8">
    <source>
        <dbReference type="Proteomes" id="UP000251993"/>
    </source>
</evidence>
<feature type="transmembrane region" description="Helical" evidence="6">
    <location>
        <begin position="12"/>
        <end position="29"/>
    </location>
</feature>
<dbReference type="InterPro" id="IPR050833">
    <property type="entry name" value="Poly_Biosynth_Transport"/>
</dbReference>
<feature type="transmembrane region" description="Helical" evidence="6">
    <location>
        <begin position="434"/>
        <end position="452"/>
    </location>
</feature>
<evidence type="ECO:0000256" key="1">
    <source>
        <dbReference type="ARBA" id="ARBA00004651"/>
    </source>
</evidence>
<gene>
    <name evidence="7" type="ORF">DR864_06200</name>
</gene>
<keyword evidence="2" id="KW-1003">Cell membrane</keyword>
<evidence type="ECO:0000256" key="2">
    <source>
        <dbReference type="ARBA" id="ARBA00022475"/>
    </source>
</evidence>
<dbReference type="KEGG" id="run:DR864_06200"/>
<dbReference type="AlphaFoldDB" id="A0A344TFD0"/>
<evidence type="ECO:0000313" key="7">
    <source>
        <dbReference type="EMBL" id="AXE17351.1"/>
    </source>
</evidence>
<feature type="transmembrane region" description="Helical" evidence="6">
    <location>
        <begin position="371"/>
        <end position="390"/>
    </location>
</feature>
<feature type="transmembrane region" description="Helical" evidence="6">
    <location>
        <begin position="396"/>
        <end position="413"/>
    </location>
</feature>
<dbReference type="EMBL" id="CP030850">
    <property type="protein sequence ID" value="AXE17351.1"/>
    <property type="molecule type" value="Genomic_DNA"/>
</dbReference>
<dbReference type="Proteomes" id="UP000251993">
    <property type="component" value="Chromosome"/>
</dbReference>
<dbReference type="GO" id="GO:0005886">
    <property type="term" value="C:plasma membrane"/>
    <property type="evidence" value="ECO:0007669"/>
    <property type="project" value="UniProtKB-SubCell"/>
</dbReference>
<keyword evidence="4 6" id="KW-1133">Transmembrane helix</keyword>
<feature type="transmembrane region" description="Helical" evidence="6">
    <location>
        <begin position="181"/>
        <end position="202"/>
    </location>
</feature>
<accession>A0A344TFD0</accession>
<protein>
    <submittedName>
        <fullName evidence="7">Polysaccharide biosynthesis protein</fullName>
    </submittedName>
</protein>
<organism evidence="7 8">
    <name type="scientific">Runella rosea</name>
    <dbReference type="NCBI Taxonomy" id="2259595"/>
    <lineage>
        <taxon>Bacteria</taxon>
        <taxon>Pseudomonadati</taxon>
        <taxon>Bacteroidota</taxon>
        <taxon>Cytophagia</taxon>
        <taxon>Cytophagales</taxon>
        <taxon>Spirosomataceae</taxon>
        <taxon>Runella</taxon>
    </lineage>
</organism>
<sequence>MGIVVRQSLKAGVGSYLGVLVGVINQMYVSTEFLSVEQYALSRILFENSLLFASFAHLGTPFIVDRYFSLFRNDDEKHGGILSFLLMLPLVGVILFALVYWLFTPLIVGYFSKNSALLVDYHFLVIPLTVFWIYITVLDAYCRNNSRIAVPMFIREVYLRVANALLVVIFGIGWISFDWMLYLIIAAYGFAVILLIIYIGILGKGYWRWPNRTILTRPLFKQMLGYGSFTVLGALGVNVILFIDRTMLAGERDLVNAGIFIVASYMASVIEIPRKALAQISIPILTQHLRNDDFVQLEKMNRKTALHLLLSGGLVFLLIWVNIDDIFYLLPKSNVYGEGKYVVLFLLITKLFDMAAGLNTEIILYSKYYRMATWIIIFTALLGFFLNLWLISSYGFIGAAIATSFTTLVYSVLRVGYIKYRFGISPYSAQSIQILAVFGVVFLFSYLVPAHTQTPLMAMAWIVARTGVVCGLLGFYVWKWRISEEINGLIDTVLARFK</sequence>
<evidence type="ECO:0000256" key="4">
    <source>
        <dbReference type="ARBA" id="ARBA00022989"/>
    </source>
</evidence>
<keyword evidence="8" id="KW-1185">Reference proteome</keyword>
<dbReference type="OrthoDB" id="88014at2"/>
<reference evidence="7 8" key="1">
    <citation type="submission" date="2018-07" db="EMBL/GenBank/DDBJ databases">
        <title>Genome sequencing of Runella.</title>
        <authorList>
            <person name="Baek M.-G."/>
            <person name="Yi H."/>
        </authorList>
    </citation>
    <scope>NUCLEOTIDE SEQUENCE [LARGE SCALE GENOMIC DNA]</scope>
    <source>
        <strain evidence="7 8">HYN0085</strain>
    </source>
</reference>
<evidence type="ECO:0000256" key="3">
    <source>
        <dbReference type="ARBA" id="ARBA00022692"/>
    </source>
</evidence>
<evidence type="ECO:0000256" key="6">
    <source>
        <dbReference type="SAM" id="Phobius"/>
    </source>
</evidence>
<comment type="subcellular location">
    <subcellularLocation>
        <location evidence="1">Cell membrane</location>
        <topology evidence="1">Multi-pass membrane protein</topology>
    </subcellularLocation>
</comment>
<feature type="transmembrane region" description="Helical" evidence="6">
    <location>
        <begin position="304"/>
        <end position="321"/>
    </location>
</feature>
<dbReference type="RefSeq" id="WP_114066137.1">
    <property type="nucleotide sequence ID" value="NZ_CP030850.1"/>
</dbReference>